<evidence type="ECO:0000259" key="1">
    <source>
        <dbReference type="Pfam" id="PF00535"/>
    </source>
</evidence>
<comment type="caution">
    <text evidence="2">The sequence shown here is derived from an EMBL/GenBank/DDBJ whole genome shotgun (WGS) entry which is preliminary data.</text>
</comment>
<dbReference type="CDD" id="cd00761">
    <property type="entry name" value="Glyco_tranf_GTA_type"/>
    <property type="match status" value="1"/>
</dbReference>
<dbReference type="AlphaFoldDB" id="A0A418YJI7"/>
<name>A0A418YJI7_9GAMM</name>
<dbReference type="RefSeq" id="WP_119909445.1">
    <property type="nucleotide sequence ID" value="NZ_QZCH01000002.1"/>
</dbReference>
<protein>
    <submittedName>
        <fullName evidence="2">Glycosyltransferase family 2 protein</fullName>
    </submittedName>
</protein>
<feature type="domain" description="Glycosyltransferase 2-like" evidence="1">
    <location>
        <begin position="7"/>
        <end position="131"/>
    </location>
</feature>
<dbReference type="Proteomes" id="UP000283255">
    <property type="component" value="Unassembled WGS sequence"/>
</dbReference>
<keyword evidence="2" id="KW-0808">Transferase</keyword>
<keyword evidence="3" id="KW-1185">Reference proteome</keyword>
<dbReference type="SUPFAM" id="SSF53448">
    <property type="entry name" value="Nucleotide-diphospho-sugar transferases"/>
    <property type="match status" value="1"/>
</dbReference>
<organism evidence="2 3">
    <name type="scientific">Motilimonas pumila</name>
    <dbReference type="NCBI Taxonomy" id="2303987"/>
    <lineage>
        <taxon>Bacteria</taxon>
        <taxon>Pseudomonadati</taxon>
        <taxon>Pseudomonadota</taxon>
        <taxon>Gammaproteobacteria</taxon>
        <taxon>Alteromonadales</taxon>
        <taxon>Alteromonadales genera incertae sedis</taxon>
        <taxon>Motilimonas</taxon>
    </lineage>
</organism>
<dbReference type="PANTHER" id="PTHR43685:SF11">
    <property type="entry name" value="GLYCOSYLTRANSFERASE TAGX-RELATED"/>
    <property type="match status" value="1"/>
</dbReference>
<dbReference type="OrthoDB" id="9802649at2"/>
<dbReference type="EMBL" id="QZCH01000002">
    <property type="protein sequence ID" value="RJG50644.1"/>
    <property type="molecule type" value="Genomic_DNA"/>
</dbReference>
<dbReference type="Gene3D" id="3.90.550.10">
    <property type="entry name" value="Spore Coat Polysaccharide Biosynthesis Protein SpsA, Chain A"/>
    <property type="match status" value="1"/>
</dbReference>
<reference evidence="2 3" key="2">
    <citation type="submission" date="2019-01" db="EMBL/GenBank/DDBJ databases">
        <title>Motilimonas pumilus sp. nov., isolated from the gut of sea cucumber (Apostichopus japonicus).</title>
        <authorList>
            <person name="Wang F.-Q."/>
            <person name="Ren L.-H."/>
            <person name="Lin Y.-W."/>
            <person name="Sun G.-H."/>
            <person name="Du Z.-J."/>
            <person name="Zhao J.-X."/>
            <person name="Liu X.-J."/>
            <person name="Liu L.-J."/>
        </authorList>
    </citation>
    <scope>NUCLEOTIDE SEQUENCE [LARGE SCALE GENOMIC DNA]</scope>
    <source>
        <strain evidence="2 3">PLHSC7-2</strain>
    </source>
</reference>
<evidence type="ECO:0000313" key="2">
    <source>
        <dbReference type="EMBL" id="RJG50644.1"/>
    </source>
</evidence>
<gene>
    <name evidence="2" type="ORF">D1Z90_04000</name>
</gene>
<dbReference type="InterPro" id="IPR050834">
    <property type="entry name" value="Glycosyltransf_2"/>
</dbReference>
<dbReference type="Pfam" id="PF00535">
    <property type="entry name" value="Glycos_transf_2"/>
    <property type="match status" value="1"/>
</dbReference>
<sequence>MAAPNFSVIIPFYNGQHTLANAIESVLTQAYPHFEIILINDGSTDNSHSVAEPYISDRVRYFEQDNQGVAAARNLGAAKALHPWLCFLDCDDVYYPERLTQHAEWIEQDQDLDVLTADFDYVDANGAHLGTSLRSTPAGQYLLQQQPNSTRLTFDNHALTLFVGKHFGDTHTLTVKRQLFMNVGGYPVQFQVCEDVSLLILVCNQAKKIGAINRPLAAYRIHQQSTTRQNPLFAQQQTFEAYQVLSQRRLTPAITAGLKQATRLACLDLAYCQLKQASFRQVIQYAFKAFCQSHLTLRDFLSITKSAAIQLYRKDSYANH</sequence>
<dbReference type="InterPro" id="IPR029044">
    <property type="entry name" value="Nucleotide-diphossugar_trans"/>
</dbReference>
<evidence type="ECO:0000313" key="3">
    <source>
        <dbReference type="Proteomes" id="UP000283255"/>
    </source>
</evidence>
<dbReference type="InterPro" id="IPR001173">
    <property type="entry name" value="Glyco_trans_2-like"/>
</dbReference>
<dbReference type="PANTHER" id="PTHR43685">
    <property type="entry name" value="GLYCOSYLTRANSFERASE"/>
    <property type="match status" value="1"/>
</dbReference>
<reference evidence="2 3" key="1">
    <citation type="submission" date="2018-09" db="EMBL/GenBank/DDBJ databases">
        <authorList>
            <person name="Wang F."/>
        </authorList>
    </citation>
    <scope>NUCLEOTIDE SEQUENCE [LARGE SCALE GENOMIC DNA]</scope>
    <source>
        <strain evidence="2 3">PLHSC7-2</strain>
    </source>
</reference>
<dbReference type="GO" id="GO:0016740">
    <property type="term" value="F:transferase activity"/>
    <property type="evidence" value="ECO:0007669"/>
    <property type="project" value="UniProtKB-KW"/>
</dbReference>
<accession>A0A418YJI7</accession>
<proteinExistence type="predicted"/>